<organism evidence="2 3">
    <name type="scientific">Paspalum notatum var. saurae</name>
    <dbReference type="NCBI Taxonomy" id="547442"/>
    <lineage>
        <taxon>Eukaryota</taxon>
        <taxon>Viridiplantae</taxon>
        <taxon>Streptophyta</taxon>
        <taxon>Embryophyta</taxon>
        <taxon>Tracheophyta</taxon>
        <taxon>Spermatophyta</taxon>
        <taxon>Magnoliopsida</taxon>
        <taxon>Liliopsida</taxon>
        <taxon>Poales</taxon>
        <taxon>Poaceae</taxon>
        <taxon>PACMAD clade</taxon>
        <taxon>Panicoideae</taxon>
        <taxon>Andropogonodae</taxon>
        <taxon>Paspaleae</taxon>
        <taxon>Paspalinae</taxon>
        <taxon>Paspalum</taxon>
    </lineage>
</organism>
<feature type="region of interest" description="Disordered" evidence="1">
    <location>
        <begin position="140"/>
        <end position="161"/>
    </location>
</feature>
<dbReference type="AlphaFoldDB" id="A0AAQ3PQJ5"/>
<reference evidence="2 3" key="1">
    <citation type="submission" date="2024-02" db="EMBL/GenBank/DDBJ databases">
        <title>High-quality chromosome-scale genome assembly of Pensacola bahiagrass (Paspalum notatum Flugge var. saurae).</title>
        <authorList>
            <person name="Vega J.M."/>
            <person name="Podio M."/>
            <person name="Orjuela J."/>
            <person name="Siena L.A."/>
            <person name="Pessino S.C."/>
            <person name="Combes M.C."/>
            <person name="Mariac C."/>
            <person name="Albertini E."/>
            <person name="Pupilli F."/>
            <person name="Ortiz J.P.A."/>
            <person name="Leblanc O."/>
        </authorList>
    </citation>
    <scope>NUCLEOTIDE SEQUENCE [LARGE SCALE GENOMIC DNA]</scope>
    <source>
        <strain evidence="2">R1</strain>
        <tissue evidence="2">Leaf</tissue>
    </source>
</reference>
<dbReference type="Proteomes" id="UP001341281">
    <property type="component" value="Chromosome 01"/>
</dbReference>
<dbReference type="EMBL" id="CP144745">
    <property type="protein sequence ID" value="WVZ54521.1"/>
    <property type="molecule type" value="Genomic_DNA"/>
</dbReference>
<evidence type="ECO:0000313" key="2">
    <source>
        <dbReference type="EMBL" id="WVZ54521.1"/>
    </source>
</evidence>
<accession>A0AAQ3PQJ5</accession>
<keyword evidence="3" id="KW-1185">Reference proteome</keyword>
<evidence type="ECO:0000313" key="3">
    <source>
        <dbReference type="Proteomes" id="UP001341281"/>
    </source>
</evidence>
<name>A0AAQ3PQJ5_PASNO</name>
<sequence>MQAFDRFLSAAPPEPAACRAISFNAIALSLMSIALAPRPMTSSTFLSSSTPVKTPSPFISALTPTPHASSTRYAFVVWSSVFSTETTGTPAATASTVEFQPQCETKHPTAGCDSTSSWSHQSTTIPCWFSKHWMLAMAPPSPSPSSWSPSLRTTSRNGRAH</sequence>
<proteinExistence type="predicted"/>
<evidence type="ECO:0000256" key="1">
    <source>
        <dbReference type="SAM" id="MobiDB-lite"/>
    </source>
</evidence>
<gene>
    <name evidence="2" type="ORF">U9M48_005306</name>
</gene>
<protein>
    <submittedName>
        <fullName evidence="2">Uncharacterized protein</fullName>
    </submittedName>
</protein>